<accession>A0A812S6A4</accession>
<sequence length="175" mass="19516">MFSWCLGNAGTVPDEHSHAALVIDFPDENCYAQYETHHAFRDKAESSQVDEGDLDASISTAASSFHEEVGTGEAEKTLKLTFKTPDREHVEVLFHSTPLCVRFSKSVPLTVTAVGTEFSGSAHVETSWVLTHVDDLRVDTDYKYAAHQIRLATRSLPRRTYLAGRDEIVDFGREI</sequence>
<protein>
    <submittedName>
        <fullName evidence="1">Uncharacterized protein</fullName>
    </submittedName>
</protein>
<evidence type="ECO:0000313" key="1">
    <source>
        <dbReference type="EMBL" id="CAE7468266.1"/>
    </source>
</evidence>
<proteinExistence type="predicted"/>
<keyword evidence="2" id="KW-1185">Reference proteome</keyword>
<dbReference type="AlphaFoldDB" id="A0A812S6A4"/>
<organism evidence="1 2">
    <name type="scientific">Symbiodinium natans</name>
    <dbReference type="NCBI Taxonomy" id="878477"/>
    <lineage>
        <taxon>Eukaryota</taxon>
        <taxon>Sar</taxon>
        <taxon>Alveolata</taxon>
        <taxon>Dinophyceae</taxon>
        <taxon>Suessiales</taxon>
        <taxon>Symbiodiniaceae</taxon>
        <taxon>Symbiodinium</taxon>
    </lineage>
</organism>
<gene>
    <name evidence="1" type="ORF">SNAT2548_LOCUS26206</name>
</gene>
<reference evidence="1" key="1">
    <citation type="submission" date="2021-02" db="EMBL/GenBank/DDBJ databases">
        <authorList>
            <person name="Dougan E. K."/>
            <person name="Rhodes N."/>
            <person name="Thang M."/>
            <person name="Chan C."/>
        </authorList>
    </citation>
    <scope>NUCLEOTIDE SEQUENCE</scope>
</reference>
<comment type="caution">
    <text evidence="1">The sequence shown here is derived from an EMBL/GenBank/DDBJ whole genome shotgun (WGS) entry which is preliminary data.</text>
</comment>
<evidence type="ECO:0000313" key="2">
    <source>
        <dbReference type="Proteomes" id="UP000604046"/>
    </source>
</evidence>
<name>A0A812S6A4_9DINO</name>
<dbReference type="Proteomes" id="UP000604046">
    <property type="component" value="Unassembled WGS sequence"/>
</dbReference>
<dbReference type="OrthoDB" id="10583173at2759"/>
<dbReference type="EMBL" id="CAJNDS010002422">
    <property type="protein sequence ID" value="CAE7468266.1"/>
    <property type="molecule type" value="Genomic_DNA"/>
</dbReference>